<evidence type="ECO:0000313" key="2">
    <source>
        <dbReference type="EMBL" id="GGE28043.1"/>
    </source>
</evidence>
<reference evidence="2" key="2">
    <citation type="submission" date="2020-09" db="EMBL/GenBank/DDBJ databases">
        <authorList>
            <person name="Sun Q."/>
            <person name="Zhou Y."/>
        </authorList>
    </citation>
    <scope>NUCLEOTIDE SEQUENCE</scope>
    <source>
        <strain evidence="2">CGMCC 1.15371</strain>
    </source>
</reference>
<organism evidence="2 3">
    <name type="scientific">Pullulanibacillus camelliae</name>
    <dbReference type="NCBI Taxonomy" id="1707096"/>
    <lineage>
        <taxon>Bacteria</taxon>
        <taxon>Bacillati</taxon>
        <taxon>Bacillota</taxon>
        <taxon>Bacilli</taxon>
        <taxon>Bacillales</taxon>
        <taxon>Sporolactobacillaceae</taxon>
        <taxon>Pullulanibacillus</taxon>
    </lineage>
</organism>
<keyword evidence="3" id="KW-1185">Reference proteome</keyword>
<dbReference type="EMBL" id="BMIR01000001">
    <property type="protein sequence ID" value="GGE28043.1"/>
    <property type="molecule type" value="Genomic_DNA"/>
</dbReference>
<feature type="compositionally biased region" description="Polar residues" evidence="1">
    <location>
        <begin position="1"/>
        <end position="13"/>
    </location>
</feature>
<sequence length="59" mass="7110">MLNERSSYQNISDNWERNGTDSLRTSHNKRPNILVLMVDEERYPLFMKVRKLKNGERKT</sequence>
<feature type="region of interest" description="Disordered" evidence="1">
    <location>
        <begin position="1"/>
        <end position="26"/>
    </location>
</feature>
<accession>A0A8J2VKE3</accession>
<comment type="caution">
    <text evidence="2">The sequence shown here is derived from an EMBL/GenBank/DDBJ whole genome shotgun (WGS) entry which is preliminary data.</text>
</comment>
<gene>
    <name evidence="2" type="ORF">GCM10011391_03180</name>
</gene>
<name>A0A8J2VKE3_9BACL</name>
<dbReference type="Proteomes" id="UP000628775">
    <property type="component" value="Unassembled WGS sequence"/>
</dbReference>
<evidence type="ECO:0000256" key="1">
    <source>
        <dbReference type="SAM" id="MobiDB-lite"/>
    </source>
</evidence>
<protein>
    <submittedName>
        <fullName evidence="2">Uncharacterized protein</fullName>
    </submittedName>
</protein>
<dbReference type="RefSeq" id="WP_188688158.1">
    <property type="nucleotide sequence ID" value="NZ_BMIR01000001.1"/>
</dbReference>
<reference evidence="2" key="1">
    <citation type="journal article" date="2014" name="Int. J. Syst. Evol. Microbiol.">
        <title>Complete genome sequence of Corynebacterium casei LMG S-19264T (=DSM 44701T), isolated from a smear-ripened cheese.</title>
        <authorList>
            <consortium name="US DOE Joint Genome Institute (JGI-PGF)"/>
            <person name="Walter F."/>
            <person name="Albersmeier A."/>
            <person name="Kalinowski J."/>
            <person name="Ruckert C."/>
        </authorList>
    </citation>
    <scope>NUCLEOTIDE SEQUENCE</scope>
    <source>
        <strain evidence="2">CGMCC 1.15371</strain>
    </source>
</reference>
<dbReference type="AlphaFoldDB" id="A0A8J2VKE3"/>
<proteinExistence type="predicted"/>
<evidence type="ECO:0000313" key="3">
    <source>
        <dbReference type="Proteomes" id="UP000628775"/>
    </source>
</evidence>